<keyword evidence="1" id="KW-0472">Membrane</keyword>
<proteinExistence type="predicted"/>
<organism evidence="2 3">
    <name type="scientific">Pseudofrancisella aestuarii</name>
    <dbReference type="NCBI Taxonomy" id="2670347"/>
    <lineage>
        <taxon>Bacteria</taxon>
        <taxon>Pseudomonadati</taxon>
        <taxon>Pseudomonadota</taxon>
        <taxon>Gammaproteobacteria</taxon>
        <taxon>Thiotrichales</taxon>
        <taxon>Francisellaceae</taxon>
        <taxon>Pseudofrancisella</taxon>
    </lineage>
</organism>
<accession>A0ABV9T8I0</accession>
<dbReference type="RefSeq" id="WP_119330823.1">
    <property type="nucleotide sequence ID" value="NZ_JBHSJH010000001.1"/>
</dbReference>
<evidence type="ECO:0000313" key="2">
    <source>
        <dbReference type="EMBL" id="MFC4891428.1"/>
    </source>
</evidence>
<gene>
    <name evidence="2" type="ORF">ACFPDQ_00015</name>
</gene>
<keyword evidence="3" id="KW-1185">Reference proteome</keyword>
<evidence type="ECO:0000256" key="1">
    <source>
        <dbReference type="SAM" id="Phobius"/>
    </source>
</evidence>
<name>A0ABV9T8I0_9GAMM</name>
<keyword evidence="1" id="KW-0812">Transmembrane</keyword>
<sequence>MNVRLRQILASIILGAFVIISTILLAPFLLFFFAFILILSLVIRIKIMRTNPDFFKNYRFNKKGRVIDQEEDLNSQQTSNKNLNKND</sequence>
<dbReference type="Proteomes" id="UP001595926">
    <property type="component" value="Unassembled WGS sequence"/>
</dbReference>
<dbReference type="EMBL" id="JBHSJH010000001">
    <property type="protein sequence ID" value="MFC4891428.1"/>
    <property type="molecule type" value="Genomic_DNA"/>
</dbReference>
<comment type="caution">
    <text evidence="2">The sequence shown here is derived from an EMBL/GenBank/DDBJ whole genome shotgun (WGS) entry which is preliminary data.</text>
</comment>
<feature type="transmembrane region" description="Helical" evidence="1">
    <location>
        <begin position="12"/>
        <end position="43"/>
    </location>
</feature>
<reference evidence="3" key="1">
    <citation type="journal article" date="2019" name="Int. J. Syst. Evol. Microbiol.">
        <title>The Global Catalogue of Microorganisms (GCM) 10K type strain sequencing project: providing services to taxonomists for standard genome sequencing and annotation.</title>
        <authorList>
            <consortium name="The Broad Institute Genomics Platform"/>
            <consortium name="The Broad Institute Genome Sequencing Center for Infectious Disease"/>
            <person name="Wu L."/>
            <person name="Ma J."/>
        </authorList>
    </citation>
    <scope>NUCLEOTIDE SEQUENCE [LARGE SCALE GENOMIC DNA]</scope>
    <source>
        <strain evidence="3">CGMCC 1.13718</strain>
    </source>
</reference>
<keyword evidence="1" id="KW-1133">Transmembrane helix</keyword>
<evidence type="ECO:0000313" key="3">
    <source>
        <dbReference type="Proteomes" id="UP001595926"/>
    </source>
</evidence>
<protein>
    <submittedName>
        <fullName evidence="2">Uncharacterized protein</fullName>
    </submittedName>
</protein>